<accession>A0ABU9Q325</accession>
<organism evidence="2 3">
    <name type="scientific">Collimonas rhizosphaerae</name>
    <dbReference type="NCBI Taxonomy" id="3126357"/>
    <lineage>
        <taxon>Bacteria</taxon>
        <taxon>Pseudomonadati</taxon>
        <taxon>Pseudomonadota</taxon>
        <taxon>Betaproteobacteria</taxon>
        <taxon>Burkholderiales</taxon>
        <taxon>Oxalobacteraceae</taxon>
        <taxon>Collimonas</taxon>
    </lineage>
</organism>
<keyword evidence="1" id="KW-0472">Membrane</keyword>
<dbReference type="EMBL" id="JBANDC010000028">
    <property type="protein sequence ID" value="MEM4990658.1"/>
    <property type="molecule type" value="Genomic_DNA"/>
</dbReference>
<feature type="transmembrane region" description="Helical" evidence="1">
    <location>
        <begin position="52"/>
        <end position="70"/>
    </location>
</feature>
<evidence type="ECO:0000313" key="3">
    <source>
        <dbReference type="Proteomes" id="UP001495910"/>
    </source>
</evidence>
<evidence type="ECO:0000256" key="1">
    <source>
        <dbReference type="SAM" id="Phobius"/>
    </source>
</evidence>
<reference evidence="2 3" key="1">
    <citation type="submission" date="2024-02" db="EMBL/GenBank/DDBJ databases">
        <title>Draft genome sequence of Collimonas sp. strain H4R21, an effective mineral-weathering bacterial strain isolated from the beech rhizosphere.</title>
        <authorList>
            <person name="Morin E."/>
            <person name="Uroz S."/>
            <person name="Leveau J.H.J."/>
            <person name="Kumar R."/>
            <person name="Rey M.W."/>
            <person name="Pham J."/>
        </authorList>
    </citation>
    <scope>NUCLEOTIDE SEQUENCE [LARGE SCALE GENOMIC DNA]</scope>
    <source>
        <strain evidence="2 3">H4R21</strain>
    </source>
</reference>
<dbReference type="Proteomes" id="UP001495910">
    <property type="component" value="Unassembled WGS sequence"/>
</dbReference>
<keyword evidence="1" id="KW-0812">Transmembrane</keyword>
<keyword evidence="3" id="KW-1185">Reference proteome</keyword>
<keyword evidence="1" id="KW-1133">Transmembrane helix</keyword>
<protein>
    <recommendedName>
        <fullName evidence="4">DUF333 domain-containing protein</fullName>
    </recommendedName>
</protein>
<evidence type="ECO:0008006" key="4">
    <source>
        <dbReference type="Google" id="ProtNLM"/>
    </source>
</evidence>
<dbReference type="RefSeq" id="WP_342831672.1">
    <property type="nucleotide sequence ID" value="NZ_JBANDC010000028.1"/>
</dbReference>
<evidence type="ECO:0000313" key="2">
    <source>
        <dbReference type="EMBL" id="MEM4990658.1"/>
    </source>
</evidence>
<name>A0ABU9Q325_9BURK</name>
<comment type="caution">
    <text evidence="2">The sequence shown here is derived from an EMBL/GenBank/DDBJ whole genome shotgun (WGS) entry which is preliminary data.</text>
</comment>
<gene>
    <name evidence="2" type="ORF">V8G57_24935</name>
</gene>
<sequence length="137" mass="15280">MGNFYNGVDNKARQVSLTQKNGTSSYYWRPAINSPEYVRNSRASDRAQQRRHIGMAALFVVLSVGGFALVDDRANAAAEPEPTMMERYCRWDAGTYSAGAKIKIEDGSYQECFIDDHGTAAYWGEASRPRSRSAPLM</sequence>
<proteinExistence type="predicted"/>